<dbReference type="PANTHER" id="PTHR30508:SF1">
    <property type="entry name" value="UPF0051 PROTEIN ABCI8, CHLOROPLASTIC-RELATED"/>
    <property type="match status" value="1"/>
</dbReference>
<reference evidence="3 4" key="1">
    <citation type="submission" date="2015-10" db="EMBL/GenBank/DDBJ databases">
        <title>Candidatus Desulfofervidus auxilii, a hydrogenotrophic sulfate-reducing bacterium involved in the thermophilic anaerobic oxidation of methane.</title>
        <authorList>
            <person name="Krukenberg V."/>
            <person name="Richter M."/>
            <person name="Wegener G."/>
        </authorList>
    </citation>
    <scope>NUCLEOTIDE SEQUENCE [LARGE SCALE GENOMIC DNA]</scope>
    <source>
        <strain evidence="3 4">HS1</strain>
    </source>
</reference>
<evidence type="ECO:0000259" key="2">
    <source>
        <dbReference type="Pfam" id="PF01458"/>
    </source>
</evidence>
<organism evidence="3 4">
    <name type="scientific">Desulfofervidus auxilii</name>
    <dbReference type="NCBI Taxonomy" id="1621989"/>
    <lineage>
        <taxon>Bacteria</taxon>
        <taxon>Pseudomonadati</taxon>
        <taxon>Thermodesulfobacteriota</taxon>
        <taxon>Candidatus Desulfofervidia</taxon>
        <taxon>Candidatus Desulfofervidales</taxon>
        <taxon>Candidatus Desulfofervidaceae</taxon>
        <taxon>Candidatus Desulfofervidus</taxon>
    </lineage>
</organism>
<dbReference type="GO" id="GO:0016226">
    <property type="term" value="P:iron-sulfur cluster assembly"/>
    <property type="evidence" value="ECO:0007669"/>
    <property type="project" value="InterPro"/>
</dbReference>
<name>A0A7U4QLH5_DESA2</name>
<comment type="similarity">
    <text evidence="1">Belongs to the iron-sulfur cluster assembly SufBD family.</text>
</comment>
<proteinExistence type="inferred from homology"/>
<gene>
    <name evidence="3" type="ORF">HS1_001756</name>
</gene>
<dbReference type="Pfam" id="PF01458">
    <property type="entry name" value="SUFBD_core"/>
    <property type="match status" value="1"/>
</dbReference>
<evidence type="ECO:0000313" key="4">
    <source>
        <dbReference type="Proteomes" id="UP000070560"/>
    </source>
</evidence>
<dbReference type="PANTHER" id="PTHR30508">
    <property type="entry name" value="FES CLUSTER ASSEMBLY PROTEIN SUF"/>
    <property type="match status" value="1"/>
</dbReference>
<feature type="domain" description="SUF system FeS cluster assembly SufBD core" evidence="2">
    <location>
        <begin position="151"/>
        <end position="377"/>
    </location>
</feature>
<dbReference type="SUPFAM" id="SSF101960">
    <property type="entry name" value="Stabilizer of iron transporter SufD"/>
    <property type="match status" value="1"/>
</dbReference>
<dbReference type="KEGG" id="daw:HS1_001756"/>
<sequence length="405" mass="45189">MTNKLREINERAKKALRKKAIYGPDIDIKKFHQKAEKPQIDINHLPEEEQKRMLESGIDPTAKERSGSFIQIDHTVTHYQVVQEGIEIMSTDEALTKYDWMVDYWWKALPVDTDKYTAHIELHQNHGYFIRVLPGVKTAFPLQACLFMAQEHLNQAVHNIIICEEGSELSVITGCATSHKVRTGLHIGASEFFIKKGAICNFTMIHNWAEEMAVRPRTGIIVEEGGAFVSNYICLKRVADLQTFPTAYLHKDAVAEFNTILVAPPGSYLDTGARVFLQGENSRAEVVSRSITIGGTIIARGHLIGQTPNIKAHLECKGLILSEKGVIHAIPELEGRVSGVEMSHEAAVGKIAQEQIEYLMARGLSQSEATSLIVRGFLRVDIKGLPPELKAELDKAIEATEKDMM</sequence>
<dbReference type="EMBL" id="CP013015">
    <property type="protein sequence ID" value="AMM41550.1"/>
    <property type="molecule type" value="Genomic_DNA"/>
</dbReference>
<protein>
    <submittedName>
        <fullName evidence="3">SufBD protein</fullName>
    </submittedName>
</protein>
<dbReference type="InterPro" id="IPR000825">
    <property type="entry name" value="SUF_FeS_clus_asmbl_SufBD_core"/>
</dbReference>
<keyword evidence="4" id="KW-1185">Reference proteome</keyword>
<dbReference type="InterPro" id="IPR055346">
    <property type="entry name" value="Fe-S_cluster_assembly_SufBD"/>
</dbReference>
<dbReference type="Proteomes" id="UP000070560">
    <property type="component" value="Chromosome"/>
</dbReference>
<evidence type="ECO:0000256" key="1">
    <source>
        <dbReference type="ARBA" id="ARBA00043967"/>
    </source>
</evidence>
<dbReference type="RefSeq" id="WP_066064101.1">
    <property type="nucleotide sequence ID" value="NZ_CP013015.1"/>
</dbReference>
<dbReference type="InterPro" id="IPR037284">
    <property type="entry name" value="SUF_FeS_clus_asmbl_SufBD_sf"/>
</dbReference>
<accession>A0A7U4QLH5</accession>
<evidence type="ECO:0000313" key="3">
    <source>
        <dbReference type="EMBL" id="AMM41550.1"/>
    </source>
</evidence>
<dbReference type="OrthoDB" id="9803529at2"/>
<dbReference type="AlphaFoldDB" id="A0A7U4QLH5"/>